<evidence type="ECO:0000256" key="2">
    <source>
        <dbReference type="PROSITE-ProRule" id="PRU10007"/>
    </source>
</evidence>
<comment type="similarity">
    <text evidence="3">Belongs to the aldehyde dehydrogenase family.</text>
</comment>
<dbReference type="SUPFAM" id="SSF53720">
    <property type="entry name" value="ALDH-like"/>
    <property type="match status" value="1"/>
</dbReference>
<feature type="non-terminal residue" evidence="5">
    <location>
        <position position="489"/>
    </location>
</feature>
<sequence>MSNEQVSTAVVVHAIIDGERVRTEKQYARENPANISEIVGYGPVNTREDAIRAIEAAERAFPAWAATSIDERIQRMERAIARLKEATPEITQLLCREHGKPLYDAGGEMFVAIMWMEYACAMAKEVLKEKVVEHDHGKSIITNDPLGVVAAIFPWNYPIALSTIKIAPALLAGNTIVLKPSPFAPLAVSQAIEMMAEEFPKGVINMVHGETDVGIELTTNPKIAKIAFTGGTNTGKQIMRAASDTLKNITLELGGNDAAIVLPEFDVNDERAMRRFVVSNFLTTGQICMIAKRMYVHRSIFDKFVEKYIEAANKWIRVGDAFHPDVTVGPVNNTAQFNYVKSLVEDAERKGAKVIKLGKVLDPDQMSKGYFLQPTLVLGADPNAPIVVEEQFGPTVPIVPYDDVEEAIALVNDSIYGLTSSVWGDQEHAVQVARRIQAGTTMINTAAVQGLDVRFPFGGFKQSGIGREYGEEGLLAYTEKHVINIPDML</sequence>
<reference evidence="5" key="1">
    <citation type="submission" date="2023-12" db="EMBL/GenBank/DDBJ databases">
        <title>Fervidustalea candida gen. nov., sp. nov., a novel member of the family Paenibacillaceae isolated from a geothermal area.</title>
        <authorList>
            <person name="Li W.-J."/>
            <person name="Jiao J.-Y."/>
            <person name="Chen Y."/>
        </authorList>
    </citation>
    <scope>NUCLEOTIDE SEQUENCE</scope>
    <source>
        <strain evidence="5">SYSU GA230002</strain>
    </source>
</reference>
<dbReference type="Proteomes" id="UP001310386">
    <property type="component" value="Unassembled WGS sequence"/>
</dbReference>
<dbReference type="Pfam" id="PF00171">
    <property type="entry name" value="Aldedh"/>
    <property type="match status" value="1"/>
</dbReference>
<dbReference type="InterPro" id="IPR015590">
    <property type="entry name" value="Aldehyde_DH_dom"/>
</dbReference>
<accession>A0ABU5ZNM0</accession>
<evidence type="ECO:0000256" key="1">
    <source>
        <dbReference type="ARBA" id="ARBA00023002"/>
    </source>
</evidence>
<evidence type="ECO:0000259" key="4">
    <source>
        <dbReference type="Pfam" id="PF00171"/>
    </source>
</evidence>
<keyword evidence="6" id="KW-1185">Reference proteome</keyword>
<dbReference type="InterPro" id="IPR016161">
    <property type="entry name" value="Ald_DH/histidinol_DH"/>
</dbReference>
<name>A0ABU5ZNM0_9BACL</name>
<dbReference type="Gene3D" id="3.40.309.10">
    <property type="entry name" value="Aldehyde Dehydrogenase, Chain A, domain 2"/>
    <property type="match status" value="1"/>
</dbReference>
<comment type="caution">
    <text evidence="5">The sequence shown here is derived from an EMBL/GenBank/DDBJ whole genome shotgun (WGS) entry which is preliminary data.</text>
</comment>
<dbReference type="EMBL" id="JAYJLD010000094">
    <property type="protein sequence ID" value="MEB3104093.1"/>
    <property type="molecule type" value="Genomic_DNA"/>
</dbReference>
<feature type="domain" description="Aldehyde dehydrogenase" evidence="4">
    <location>
        <begin position="25"/>
        <end position="481"/>
    </location>
</feature>
<keyword evidence="1 3" id="KW-0560">Oxidoreductase</keyword>
<dbReference type="InterPro" id="IPR044086">
    <property type="entry name" value="LUC3-like"/>
</dbReference>
<evidence type="ECO:0000256" key="3">
    <source>
        <dbReference type="RuleBase" id="RU003345"/>
    </source>
</evidence>
<gene>
    <name evidence="5" type="ORF">VF724_21005</name>
</gene>
<evidence type="ECO:0000313" key="5">
    <source>
        <dbReference type="EMBL" id="MEB3104093.1"/>
    </source>
</evidence>
<dbReference type="Gene3D" id="3.40.605.10">
    <property type="entry name" value="Aldehyde Dehydrogenase, Chain A, domain 1"/>
    <property type="match status" value="1"/>
</dbReference>
<dbReference type="RefSeq" id="WP_371756219.1">
    <property type="nucleotide sequence ID" value="NZ_JAYJLD010000094.1"/>
</dbReference>
<dbReference type="PROSITE" id="PS00687">
    <property type="entry name" value="ALDEHYDE_DEHYDR_GLU"/>
    <property type="match status" value="1"/>
</dbReference>
<feature type="active site" evidence="2">
    <location>
        <position position="252"/>
    </location>
</feature>
<proteinExistence type="inferred from homology"/>
<protein>
    <submittedName>
        <fullName evidence="5">Aldehyde dehydrogenase family protein</fullName>
    </submittedName>
</protein>
<dbReference type="InterPro" id="IPR029510">
    <property type="entry name" value="Ald_DH_CS_GLU"/>
</dbReference>
<dbReference type="InterPro" id="IPR016162">
    <property type="entry name" value="Ald_DH_N"/>
</dbReference>
<evidence type="ECO:0000313" key="6">
    <source>
        <dbReference type="Proteomes" id="UP001310386"/>
    </source>
</evidence>
<dbReference type="InterPro" id="IPR016163">
    <property type="entry name" value="Ald_DH_C"/>
</dbReference>
<dbReference type="CDD" id="cd07106">
    <property type="entry name" value="ALDH_AldA-AAD23400"/>
    <property type="match status" value="1"/>
</dbReference>
<organism evidence="5 6">
    <name type="scientific">Ferviditalea candida</name>
    <dbReference type="NCBI Taxonomy" id="3108399"/>
    <lineage>
        <taxon>Bacteria</taxon>
        <taxon>Bacillati</taxon>
        <taxon>Bacillota</taxon>
        <taxon>Bacilli</taxon>
        <taxon>Bacillales</taxon>
        <taxon>Paenibacillaceae</taxon>
        <taxon>Ferviditalea</taxon>
    </lineage>
</organism>
<dbReference type="PANTHER" id="PTHR11699">
    <property type="entry name" value="ALDEHYDE DEHYDROGENASE-RELATED"/>
    <property type="match status" value="1"/>
</dbReference>